<protein>
    <submittedName>
        <fullName evidence="1">Uncharacterized protein</fullName>
    </submittedName>
</protein>
<sequence>MAAFRKDLQPADQSSAANAYRHAFLYDQDDLAEEVRKLRRGAKSTHNRLREMISYGAIRSVAVGTRPTKRKVQVELAIFGCNLLLLLPGLFPPGYDTDGRFNFVREELSLLKALKRKLKKRRHLAQKEIGFLNGLRDNNNTHPYEAWLMTLVISVNTFRNAK</sequence>
<evidence type="ECO:0000313" key="2">
    <source>
        <dbReference type="Proteomes" id="UP000736672"/>
    </source>
</evidence>
<keyword evidence="2" id="KW-1185">Reference proteome</keyword>
<dbReference type="OrthoDB" id="5082861at2759"/>
<accession>A0A9P9G1G3</accession>
<comment type="caution">
    <text evidence="1">The sequence shown here is derived from an EMBL/GenBank/DDBJ whole genome shotgun (WGS) entry which is preliminary data.</text>
</comment>
<name>A0A9P9G1G3_FUSSL</name>
<organism evidence="1 2">
    <name type="scientific">Fusarium solani</name>
    <name type="common">Filamentous fungus</name>
    <dbReference type="NCBI Taxonomy" id="169388"/>
    <lineage>
        <taxon>Eukaryota</taxon>
        <taxon>Fungi</taxon>
        <taxon>Dikarya</taxon>
        <taxon>Ascomycota</taxon>
        <taxon>Pezizomycotina</taxon>
        <taxon>Sordariomycetes</taxon>
        <taxon>Hypocreomycetidae</taxon>
        <taxon>Hypocreales</taxon>
        <taxon>Nectriaceae</taxon>
        <taxon>Fusarium</taxon>
        <taxon>Fusarium solani species complex</taxon>
    </lineage>
</organism>
<proteinExistence type="predicted"/>
<gene>
    <name evidence="1" type="ORF">B0J15DRAFT_575150</name>
</gene>
<dbReference type="Proteomes" id="UP000736672">
    <property type="component" value="Unassembled WGS sequence"/>
</dbReference>
<dbReference type="AlphaFoldDB" id="A0A9P9G1G3"/>
<evidence type="ECO:0000313" key="1">
    <source>
        <dbReference type="EMBL" id="KAH7231490.1"/>
    </source>
</evidence>
<dbReference type="EMBL" id="JAGTJS010000033">
    <property type="protein sequence ID" value="KAH7231490.1"/>
    <property type="molecule type" value="Genomic_DNA"/>
</dbReference>
<reference evidence="1" key="1">
    <citation type="journal article" date="2021" name="Nat. Commun.">
        <title>Genetic determinants of endophytism in the Arabidopsis root mycobiome.</title>
        <authorList>
            <person name="Mesny F."/>
            <person name="Miyauchi S."/>
            <person name="Thiergart T."/>
            <person name="Pickel B."/>
            <person name="Atanasova L."/>
            <person name="Karlsson M."/>
            <person name="Huettel B."/>
            <person name="Barry K.W."/>
            <person name="Haridas S."/>
            <person name="Chen C."/>
            <person name="Bauer D."/>
            <person name="Andreopoulos W."/>
            <person name="Pangilinan J."/>
            <person name="LaButti K."/>
            <person name="Riley R."/>
            <person name="Lipzen A."/>
            <person name="Clum A."/>
            <person name="Drula E."/>
            <person name="Henrissat B."/>
            <person name="Kohler A."/>
            <person name="Grigoriev I.V."/>
            <person name="Martin F.M."/>
            <person name="Hacquard S."/>
        </authorList>
    </citation>
    <scope>NUCLEOTIDE SEQUENCE</scope>
    <source>
        <strain evidence="1">FSSC 5 MPI-SDFR-AT-0091</strain>
    </source>
</reference>